<sequence length="152" mass="18446">MGVCSLWRHVTQGKLMGLGKRLAAAEYGENGQPKFIDLSRDKEKLDKLSDEWRKRKGKELKQLERAQEKKKEDRVEKGEKRKSNEKHSKELQSFIDKHETEDKNKNKKNKTMREWCEQTGWSEEQMEEYWAYYWTEVQKEELARKYSEELWK</sequence>
<name>X6LSU0_RETFI</name>
<dbReference type="Proteomes" id="UP000023152">
    <property type="component" value="Unassembled WGS sequence"/>
</dbReference>
<evidence type="ECO:0000313" key="2">
    <source>
        <dbReference type="EMBL" id="ETO03810.1"/>
    </source>
</evidence>
<evidence type="ECO:0000256" key="1">
    <source>
        <dbReference type="SAM" id="MobiDB-lite"/>
    </source>
</evidence>
<proteinExistence type="predicted"/>
<gene>
    <name evidence="2" type="ORF">RFI_33592</name>
</gene>
<dbReference type="AlphaFoldDB" id="X6LSU0"/>
<evidence type="ECO:0000313" key="3">
    <source>
        <dbReference type="Proteomes" id="UP000023152"/>
    </source>
</evidence>
<protein>
    <submittedName>
        <fullName evidence="2">Uncharacterized protein</fullName>
    </submittedName>
</protein>
<feature type="compositionally biased region" description="Basic and acidic residues" evidence="1">
    <location>
        <begin position="59"/>
        <end position="104"/>
    </location>
</feature>
<comment type="caution">
    <text evidence="2">The sequence shown here is derived from an EMBL/GenBank/DDBJ whole genome shotgun (WGS) entry which is preliminary data.</text>
</comment>
<keyword evidence="3" id="KW-1185">Reference proteome</keyword>
<reference evidence="2 3" key="1">
    <citation type="journal article" date="2013" name="Curr. Biol.">
        <title>The Genome of the Foraminiferan Reticulomyxa filosa.</title>
        <authorList>
            <person name="Glockner G."/>
            <person name="Hulsmann N."/>
            <person name="Schleicher M."/>
            <person name="Noegel A.A."/>
            <person name="Eichinger L."/>
            <person name="Gallinger C."/>
            <person name="Pawlowski J."/>
            <person name="Sierra R."/>
            <person name="Euteneuer U."/>
            <person name="Pillet L."/>
            <person name="Moustafa A."/>
            <person name="Platzer M."/>
            <person name="Groth M."/>
            <person name="Szafranski K."/>
            <person name="Schliwa M."/>
        </authorList>
    </citation>
    <scope>NUCLEOTIDE SEQUENCE [LARGE SCALE GENOMIC DNA]</scope>
</reference>
<feature type="non-terminal residue" evidence="2">
    <location>
        <position position="152"/>
    </location>
</feature>
<accession>X6LSU0</accession>
<dbReference type="EMBL" id="ASPP01031848">
    <property type="protein sequence ID" value="ETO03810.1"/>
    <property type="molecule type" value="Genomic_DNA"/>
</dbReference>
<feature type="region of interest" description="Disordered" evidence="1">
    <location>
        <begin position="59"/>
        <end position="113"/>
    </location>
</feature>
<organism evidence="2 3">
    <name type="scientific">Reticulomyxa filosa</name>
    <dbReference type="NCBI Taxonomy" id="46433"/>
    <lineage>
        <taxon>Eukaryota</taxon>
        <taxon>Sar</taxon>
        <taxon>Rhizaria</taxon>
        <taxon>Retaria</taxon>
        <taxon>Foraminifera</taxon>
        <taxon>Monothalamids</taxon>
        <taxon>Reticulomyxidae</taxon>
        <taxon>Reticulomyxa</taxon>
    </lineage>
</organism>